<accession>A0ACC2MZY1</accession>
<reference evidence="1 2" key="1">
    <citation type="journal article" date="2022" name="Hortic Res">
        <title>A haplotype resolved chromosomal level avocado genome allows analysis of novel avocado genes.</title>
        <authorList>
            <person name="Nath O."/>
            <person name="Fletcher S.J."/>
            <person name="Hayward A."/>
            <person name="Shaw L.M."/>
            <person name="Masouleh A.K."/>
            <person name="Furtado A."/>
            <person name="Henry R.J."/>
            <person name="Mitter N."/>
        </authorList>
    </citation>
    <scope>NUCLEOTIDE SEQUENCE [LARGE SCALE GENOMIC DNA]</scope>
    <source>
        <strain evidence="2">cv. Hass</strain>
    </source>
</reference>
<sequence>MDLNKPGYMMDPDLKKGVWGSSSQNEPYPNPTRLSLRFRFSSLSPPSTATTLISSGADRSSGNHSLSLCSISAGTGLTRHFSHYVWKC</sequence>
<gene>
    <name evidence="1" type="ORF">MRB53_004116</name>
</gene>
<keyword evidence="2" id="KW-1185">Reference proteome</keyword>
<organism evidence="1 2">
    <name type="scientific">Persea americana</name>
    <name type="common">Avocado</name>
    <dbReference type="NCBI Taxonomy" id="3435"/>
    <lineage>
        <taxon>Eukaryota</taxon>
        <taxon>Viridiplantae</taxon>
        <taxon>Streptophyta</taxon>
        <taxon>Embryophyta</taxon>
        <taxon>Tracheophyta</taxon>
        <taxon>Spermatophyta</taxon>
        <taxon>Magnoliopsida</taxon>
        <taxon>Magnoliidae</taxon>
        <taxon>Laurales</taxon>
        <taxon>Lauraceae</taxon>
        <taxon>Persea</taxon>
    </lineage>
</organism>
<protein>
    <submittedName>
        <fullName evidence="1">Uncharacterized protein</fullName>
    </submittedName>
</protein>
<dbReference type="Proteomes" id="UP001234297">
    <property type="component" value="Chromosome 1"/>
</dbReference>
<comment type="caution">
    <text evidence="1">The sequence shown here is derived from an EMBL/GenBank/DDBJ whole genome shotgun (WGS) entry which is preliminary data.</text>
</comment>
<evidence type="ECO:0000313" key="2">
    <source>
        <dbReference type="Proteomes" id="UP001234297"/>
    </source>
</evidence>
<dbReference type="EMBL" id="CM056809">
    <property type="protein sequence ID" value="KAJ8651093.1"/>
    <property type="molecule type" value="Genomic_DNA"/>
</dbReference>
<evidence type="ECO:0000313" key="1">
    <source>
        <dbReference type="EMBL" id="KAJ8651093.1"/>
    </source>
</evidence>
<proteinExistence type="predicted"/>
<name>A0ACC2MZY1_PERAE</name>